<feature type="compositionally biased region" description="Basic and acidic residues" evidence="1">
    <location>
        <begin position="470"/>
        <end position="481"/>
    </location>
</feature>
<feature type="compositionally biased region" description="Basic and acidic residues" evidence="1">
    <location>
        <begin position="148"/>
        <end position="178"/>
    </location>
</feature>
<feature type="region of interest" description="Disordered" evidence="1">
    <location>
        <begin position="76"/>
        <end position="103"/>
    </location>
</feature>
<feature type="compositionally biased region" description="Basic and acidic residues" evidence="1">
    <location>
        <begin position="710"/>
        <end position="736"/>
    </location>
</feature>
<feature type="compositionally biased region" description="Polar residues" evidence="1">
    <location>
        <begin position="228"/>
        <end position="239"/>
    </location>
</feature>
<dbReference type="AlphaFoldDB" id="A0A9P5YQI2"/>
<feature type="compositionally biased region" description="Polar residues" evidence="1">
    <location>
        <begin position="43"/>
        <end position="53"/>
    </location>
</feature>
<evidence type="ECO:0000313" key="3">
    <source>
        <dbReference type="Proteomes" id="UP000807469"/>
    </source>
</evidence>
<feature type="compositionally biased region" description="Acidic residues" evidence="1">
    <location>
        <begin position="640"/>
        <end position="652"/>
    </location>
</feature>
<proteinExistence type="predicted"/>
<feature type="compositionally biased region" description="Basic and acidic residues" evidence="1">
    <location>
        <begin position="849"/>
        <end position="865"/>
    </location>
</feature>
<feature type="compositionally biased region" description="Basic and acidic residues" evidence="1">
    <location>
        <begin position="653"/>
        <end position="673"/>
    </location>
</feature>
<feature type="compositionally biased region" description="Low complexity" evidence="1">
    <location>
        <begin position="277"/>
        <end position="286"/>
    </location>
</feature>
<accession>A0A9P5YQI2</accession>
<protein>
    <submittedName>
        <fullName evidence="2">Uncharacterized protein</fullName>
    </submittedName>
</protein>
<feature type="region of interest" description="Disordered" evidence="1">
    <location>
        <begin position="25"/>
        <end position="53"/>
    </location>
</feature>
<evidence type="ECO:0000256" key="1">
    <source>
        <dbReference type="SAM" id="MobiDB-lite"/>
    </source>
</evidence>
<dbReference type="OrthoDB" id="3225203at2759"/>
<sequence length="942" mass="103510">MKIICARFYSTALWERQERQRMRHKASLAALEDPLPQPPPRHYTSTGPSLAGAPTNQAIAEEAIYDNAAREDIMYGSGHGHTRSLAPRKASLPGLAGTGTSRQGVVPSVSMASLATTGTASSIGRAESLAIGGTKFGIAGLFGKEADEAARREKDDRKKEEKEKKAREKEQKQIEKDKKKAKRKEEEEEDEFGTGSALSWKKKNTKVASGPVAVGTPSSYDSRLPVRDTQSIADTSTVVDSEDHAGTAASVATVRPKLTISPSATPRDRAAAKTDSDSGSSLSISSPVFAHSSDSEGSYDNDIYGYGKPRQGYRYGGYNPSHMKSPQKAIHGVPNTEGDGNKSESSVGYFAGTKPAVASDSARPQRNERTRTHATTHDHRSQEKAAQKARMEDRGEWLVLDMGSEQAFNSILRIFHRHSHSPANSGFLPPSITAAMSLQSTSFNPNEVKSMPNSPIQHSFQPVSTFTRNRDTDSVVTDDRSTLGPSLSSTKATSTTAVATDINDDFDDIYVPIESTAGPSSIQIPSEESQQDLAQAFPDLSSKASFQNPTLPPPALRYPEWRTDVVHRARRYGMREAGRPLELAMYGWGRNLVEMETSAVYAKMRKKEESSRQKLRNSIALFNEIAKPSRSVPVPSWEDNSSDTDDHEEDEVEDRRSEDAGTEKDWERSDSKRRMSTVSHVSTIKANPEKAKAKAPIHLTDDEEDTDYSTEGHDDAPTERATDESDSDTVPKFEDDKFDAGYAYGLDDEEDALAEGLGSIMGDSEEESEVEWFAWTTDLPRQVIVRQQQAELDHIREEKLREERDLPEFELQPLSPMEFSNPFAGDNSSFISQNVALPTVLPPIPPPKTPEEERRQYAEKRRKLEPSAVSTSQPPPMPSLPISPRLSPGGSRLTSHHSSTSTSSLQSSQHSRFPSHNIAQGGYHAQPLHVAPPQEPRLSTLV</sequence>
<feature type="compositionally biased region" description="Basic and acidic residues" evidence="1">
    <location>
        <begin position="363"/>
        <end position="386"/>
    </location>
</feature>
<dbReference type="Proteomes" id="UP000807469">
    <property type="component" value="Unassembled WGS sequence"/>
</dbReference>
<feature type="region of interest" description="Disordered" evidence="1">
    <location>
        <begin position="630"/>
        <end position="736"/>
    </location>
</feature>
<organism evidence="2 3">
    <name type="scientific">Pholiota conissans</name>
    <dbReference type="NCBI Taxonomy" id="109636"/>
    <lineage>
        <taxon>Eukaryota</taxon>
        <taxon>Fungi</taxon>
        <taxon>Dikarya</taxon>
        <taxon>Basidiomycota</taxon>
        <taxon>Agaricomycotina</taxon>
        <taxon>Agaricomycetes</taxon>
        <taxon>Agaricomycetidae</taxon>
        <taxon>Agaricales</taxon>
        <taxon>Agaricineae</taxon>
        <taxon>Strophariaceae</taxon>
        <taxon>Pholiota</taxon>
    </lineage>
</organism>
<feature type="region of interest" description="Disordered" evidence="1">
    <location>
        <begin position="838"/>
        <end position="942"/>
    </location>
</feature>
<dbReference type="EMBL" id="MU155458">
    <property type="protein sequence ID" value="KAF9473246.1"/>
    <property type="molecule type" value="Genomic_DNA"/>
</dbReference>
<keyword evidence="3" id="KW-1185">Reference proteome</keyword>
<feature type="compositionally biased region" description="Low complexity" evidence="1">
    <location>
        <begin position="882"/>
        <end position="912"/>
    </location>
</feature>
<feature type="region of interest" description="Disordered" evidence="1">
    <location>
        <begin position="148"/>
        <end position="386"/>
    </location>
</feature>
<comment type="caution">
    <text evidence="2">The sequence shown here is derived from an EMBL/GenBank/DDBJ whole genome shotgun (WGS) entry which is preliminary data.</text>
</comment>
<reference evidence="2" key="1">
    <citation type="submission" date="2020-11" db="EMBL/GenBank/DDBJ databases">
        <authorList>
            <consortium name="DOE Joint Genome Institute"/>
            <person name="Ahrendt S."/>
            <person name="Riley R."/>
            <person name="Andreopoulos W."/>
            <person name="Labutti K."/>
            <person name="Pangilinan J."/>
            <person name="Ruiz-Duenas F.J."/>
            <person name="Barrasa J.M."/>
            <person name="Sanchez-Garcia M."/>
            <person name="Camarero S."/>
            <person name="Miyauchi S."/>
            <person name="Serrano A."/>
            <person name="Linde D."/>
            <person name="Babiker R."/>
            <person name="Drula E."/>
            <person name="Ayuso-Fernandez I."/>
            <person name="Pacheco R."/>
            <person name="Padilla G."/>
            <person name="Ferreira P."/>
            <person name="Barriuso J."/>
            <person name="Kellner H."/>
            <person name="Castanera R."/>
            <person name="Alfaro M."/>
            <person name="Ramirez L."/>
            <person name="Pisabarro A.G."/>
            <person name="Kuo A."/>
            <person name="Tritt A."/>
            <person name="Lipzen A."/>
            <person name="He G."/>
            <person name="Yan M."/>
            <person name="Ng V."/>
            <person name="Cullen D."/>
            <person name="Martin F."/>
            <person name="Rosso M.-N."/>
            <person name="Henrissat B."/>
            <person name="Hibbett D."/>
            <person name="Martinez A.T."/>
            <person name="Grigoriev I.V."/>
        </authorList>
    </citation>
    <scope>NUCLEOTIDE SEQUENCE</scope>
    <source>
        <strain evidence="2">CIRM-BRFM 674</strain>
    </source>
</reference>
<feature type="region of interest" description="Disordered" evidence="1">
    <location>
        <begin position="470"/>
        <end position="489"/>
    </location>
</feature>
<name>A0A9P5YQI2_9AGAR</name>
<gene>
    <name evidence="2" type="ORF">BDN70DRAFT_398929</name>
</gene>
<evidence type="ECO:0000313" key="2">
    <source>
        <dbReference type="EMBL" id="KAF9473246.1"/>
    </source>
</evidence>
<feature type="compositionally biased region" description="Basic and acidic residues" evidence="1">
    <location>
        <begin position="266"/>
        <end position="276"/>
    </location>
</feature>